<sequence length="348" mass="39469">MSCTKIPASVIMPPKELKQYKRWQCLHTNVRPVEQGYIPSAHEYEDFHQWLKRQDSGYFSDIFDDITGHISDSRSEVTSSSFDSPVASVCQHAMHPVAAHQPQPRCPVCTIELHVRYMNVLTEALKSAGGHAPSCTLTSSEHQDTVYSAWCKGKISTLKELSRLEAMAEEEAVWSMQHPEARHEETQTAAKAVELYWSETTGCLEKLPRTKKQATVVFAQDTDFAPGRPNPYFHRRSPRYEPGKYTVVALEEQDEDQISEDSEDYSQVKVYHVGETEESVDESHISKDEESQLALDSINEIEDDDGDSDWEDLDSDEESSEYGDEYGDGDGIYFEIEEEASFIVFGDD</sequence>
<dbReference type="VEuPathDB" id="FungiDB:CC77DRAFT_627963"/>
<dbReference type="KEGG" id="aalt:CC77DRAFT_627963"/>
<dbReference type="OMA" id="RCPVCTI"/>
<evidence type="ECO:0000313" key="2">
    <source>
        <dbReference type="EMBL" id="OAG23810.1"/>
    </source>
</evidence>
<feature type="region of interest" description="Disordered" evidence="1">
    <location>
        <begin position="301"/>
        <end position="329"/>
    </location>
</feature>
<proteinExistence type="predicted"/>
<gene>
    <name evidence="3" type="ORF">AA0117_g640</name>
    <name evidence="2" type="ORF">CC77DRAFT_627963</name>
</gene>
<dbReference type="EMBL" id="PDXD01000001">
    <property type="protein sequence ID" value="RYN84554.1"/>
    <property type="molecule type" value="Genomic_DNA"/>
</dbReference>
<reference evidence="3" key="3">
    <citation type="journal article" date="2019" name="J. ISSAAS">
        <title>Genomics, evolutionary history and diagnostics of the Alternaria alternata species group including apple and Asian pear pathotypes.</title>
        <authorList>
            <person name="Armitage A.D."/>
            <person name="Cockerton H.M."/>
            <person name="Sreenivasaprasad S."/>
            <person name="Woodhall J."/>
            <person name="Lane C."/>
            <person name="Harrison R.J."/>
            <person name="Clarkson J.P."/>
        </authorList>
    </citation>
    <scope>NUCLEOTIDE SEQUENCE</scope>
    <source>
        <strain evidence="3">FERA 1177</strain>
    </source>
</reference>
<keyword evidence="4" id="KW-1185">Reference proteome</keyword>
<name>A0A177DXA8_ALTAL</name>
<accession>A0A177DXA8</accession>
<dbReference type="EMBL" id="KV441472">
    <property type="protein sequence ID" value="OAG23810.1"/>
    <property type="molecule type" value="Genomic_DNA"/>
</dbReference>
<dbReference type="Proteomes" id="UP000291422">
    <property type="component" value="Unassembled WGS sequence"/>
</dbReference>
<organism evidence="2 4">
    <name type="scientific">Alternaria alternata</name>
    <name type="common">Alternaria rot fungus</name>
    <name type="synonym">Torula alternata</name>
    <dbReference type="NCBI Taxonomy" id="5599"/>
    <lineage>
        <taxon>Eukaryota</taxon>
        <taxon>Fungi</taxon>
        <taxon>Dikarya</taxon>
        <taxon>Ascomycota</taxon>
        <taxon>Pezizomycotina</taxon>
        <taxon>Dothideomycetes</taxon>
        <taxon>Pleosporomycetidae</taxon>
        <taxon>Pleosporales</taxon>
        <taxon>Pleosporineae</taxon>
        <taxon>Pleosporaceae</taxon>
        <taxon>Alternaria</taxon>
        <taxon>Alternaria sect. Alternaria</taxon>
        <taxon>Alternaria alternata complex</taxon>
    </lineage>
</organism>
<evidence type="ECO:0000313" key="3">
    <source>
        <dbReference type="EMBL" id="RYN84554.1"/>
    </source>
</evidence>
<protein>
    <submittedName>
        <fullName evidence="2">Uncharacterized protein</fullName>
    </submittedName>
</protein>
<dbReference type="RefSeq" id="XP_018389231.1">
    <property type="nucleotide sequence ID" value="XM_018532518.1"/>
</dbReference>
<reference evidence="5" key="2">
    <citation type="journal article" date="2019" name="bioRxiv">
        <title>Genomics, evolutionary history and diagnostics of the Alternaria alternata species group including apple and Asian pear pathotypes.</title>
        <authorList>
            <person name="Armitage A.D."/>
            <person name="Cockerton H.M."/>
            <person name="Sreenivasaprasad S."/>
            <person name="Woodhall J.W."/>
            <person name="Lane C.R."/>
            <person name="Harrison R.J."/>
            <person name="Clarkson J.P."/>
        </authorList>
    </citation>
    <scope>NUCLEOTIDE SEQUENCE [LARGE SCALE GENOMIC DNA]</scope>
    <source>
        <strain evidence="5">FERA 1177</strain>
    </source>
</reference>
<evidence type="ECO:0000256" key="1">
    <source>
        <dbReference type="SAM" id="MobiDB-lite"/>
    </source>
</evidence>
<evidence type="ECO:0000313" key="4">
    <source>
        <dbReference type="Proteomes" id="UP000077248"/>
    </source>
</evidence>
<reference evidence="2 4" key="1">
    <citation type="submission" date="2016-05" db="EMBL/GenBank/DDBJ databases">
        <title>Comparative analysis of secretome profiles of manganese(II)-oxidizing ascomycete fungi.</title>
        <authorList>
            <consortium name="DOE Joint Genome Institute"/>
            <person name="Zeiner C.A."/>
            <person name="Purvine S.O."/>
            <person name="Zink E.M."/>
            <person name="Wu S."/>
            <person name="Pasa-Tolic L."/>
            <person name="Chaput D.L."/>
            <person name="Haridas S."/>
            <person name="Grigoriev I.V."/>
            <person name="Santelli C.M."/>
            <person name="Hansel C.M."/>
        </authorList>
    </citation>
    <scope>NUCLEOTIDE SEQUENCE [LARGE SCALE GENOMIC DNA]</scope>
    <source>
        <strain evidence="2 4">SRC1lrK2f</strain>
    </source>
</reference>
<dbReference type="Proteomes" id="UP000077248">
    <property type="component" value="Unassembled WGS sequence"/>
</dbReference>
<dbReference type="AlphaFoldDB" id="A0A177DXA8"/>
<dbReference type="GeneID" id="29118112"/>
<feature type="compositionally biased region" description="Acidic residues" evidence="1">
    <location>
        <begin position="301"/>
        <end position="328"/>
    </location>
</feature>
<evidence type="ECO:0000313" key="5">
    <source>
        <dbReference type="Proteomes" id="UP000291422"/>
    </source>
</evidence>